<dbReference type="EMBL" id="QXGD01001288">
    <property type="protein sequence ID" value="KAE9209693.1"/>
    <property type="molecule type" value="Genomic_DNA"/>
</dbReference>
<comment type="caution">
    <text evidence="1">The sequence shown here is derived from an EMBL/GenBank/DDBJ whole genome shotgun (WGS) entry which is preliminary data.</text>
</comment>
<evidence type="ECO:0000313" key="2">
    <source>
        <dbReference type="Proteomes" id="UP000440367"/>
    </source>
</evidence>
<organism evidence="1 2">
    <name type="scientific">Phytophthora fragariae</name>
    <dbReference type="NCBI Taxonomy" id="53985"/>
    <lineage>
        <taxon>Eukaryota</taxon>
        <taxon>Sar</taxon>
        <taxon>Stramenopiles</taxon>
        <taxon>Oomycota</taxon>
        <taxon>Peronosporomycetes</taxon>
        <taxon>Peronosporales</taxon>
        <taxon>Peronosporaceae</taxon>
        <taxon>Phytophthora</taxon>
    </lineage>
</organism>
<protein>
    <submittedName>
        <fullName evidence="1">Uncharacterized protein</fullName>
    </submittedName>
</protein>
<gene>
    <name evidence="1" type="ORF">PF002_g19031</name>
</gene>
<reference evidence="1 2" key="1">
    <citation type="submission" date="2018-08" db="EMBL/GenBank/DDBJ databases">
        <title>Genomic investigation of the strawberry pathogen Phytophthora fragariae indicates pathogenicity is determined by transcriptional variation in three key races.</title>
        <authorList>
            <person name="Adams T.M."/>
            <person name="Armitage A.D."/>
            <person name="Sobczyk M.K."/>
            <person name="Bates H.J."/>
            <person name="Dunwell J.M."/>
            <person name="Nellist C.F."/>
            <person name="Harrison R.J."/>
        </authorList>
    </citation>
    <scope>NUCLEOTIDE SEQUENCE [LARGE SCALE GENOMIC DNA]</scope>
    <source>
        <strain evidence="1 2">BC-1</strain>
    </source>
</reference>
<sequence length="229" mass="23693">MNSPATIPNSRVRWLRPRKTLVEYSSPLPHFPEYGQQFGLQNTCISALRQEPARHGFQQSQDPKWRTTGKIVANGLKLSRKCATLYGQRAGAKMSSGRDACRRASGAKSTVAEAVATAAVATAAVAQIARWGAVRGRSYGAAASRRAWRPGRRGGFDFDVFGGGGGLGGASSNTGDEVVGLAHARAVGGGGVSGGGGVFGGGGFVALFDRRLVRSGDNHGGVAVPVALK</sequence>
<dbReference type="Proteomes" id="UP000440367">
    <property type="component" value="Unassembled WGS sequence"/>
</dbReference>
<dbReference type="AlphaFoldDB" id="A0A6A3Y2Z7"/>
<name>A0A6A3Y2Z7_9STRA</name>
<accession>A0A6A3Y2Z7</accession>
<evidence type="ECO:0000313" key="1">
    <source>
        <dbReference type="EMBL" id="KAE9209693.1"/>
    </source>
</evidence>
<proteinExistence type="predicted"/>